<proteinExistence type="predicted"/>
<comment type="caution">
    <text evidence="1">The sequence shown here is derived from an EMBL/GenBank/DDBJ whole genome shotgun (WGS) entry which is preliminary data.</text>
</comment>
<dbReference type="EMBL" id="VIBQ01000136">
    <property type="protein sequence ID" value="KAB8976011.1"/>
    <property type="molecule type" value="Genomic_DNA"/>
</dbReference>
<evidence type="ECO:0000313" key="1">
    <source>
        <dbReference type="EMBL" id="KAB8976011.1"/>
    </source>
</evidence>
<keyword evidence="2" id="KW-1185">Reference proteome</keyword>
<gene>
    <name evidence="1" type="ORF">FH972_026889</name>
</gene>
<protein>
    <submittedName>
        <fullName evidence="1">Uncharacterized protein</fullName>
    </submittedName>
</protein>
<evidence type="ECO:0000313" key="2">
    <source>
        <dbReference type="Proteomes" id="UP000327013"/>
    </source>
</evidence>
<dbReference type="OrthoDB" id="2549237at2759"/>
<dbReference type="Proteomes" id="UP000327013">
    <property type="component" value="Unassembled WGS sequence"/>
</dbReference>
<accession>A0A5N6L5D0</accession>
<organism evidence="1 2">
    <name type="scientific">Carpinus fangiana</name>
    <dbReference type="NCBI Taxonomy" id="176857"/>
    <lineage>
        <taxon>Eukaryota</taxon>
        <taxon>Viridiplantae</taxon>
        <taxon>Streptophyta</taxon>
        <taxon>Embryophyta</taxon>
        <taxon>Tracheophyta</taxon>
        <taxon>Spermatophyta</taxon>
        <taxon>Magnoliopsida</taxon>
        <taxon>eudicotyledons</taxon>
        <taxon>Gunneridae</taxon>
        <taxon>Pentapetalae</taxon>
        <taxon>rosids</taxon>
        <taxon>fabids</taxon>
        <taxon>Fagales</taxon>
        <taxon>Betulaceae</taxon>
        <taxon>Carpinus</taxon>
    </lineage>
</organism>
<name>A0A5N6L5D0_9ROSI</name>
<reference evidence="1 2" key="1">
    <citation type="submission" date="2019-06" db="EMBL/GenBank/DDBJ databases">
        <title>A chromosomal-level reference genome of Carpinus fangiana (Coryloideae, Betulaceae).</title>
        <authorList>
            <person name="Yang X."/>
            <person name="Wang Z."/>
            <person name="Zhang L."/>
            <person name="Hao G."/>
            <person name="Liu J."/>
            <person name="Yang Y."/>
        </authorList>
    </citation>
    <scope>NUCLEOTIDE SEQUENCE [LARGE SCALE GENOMIC DNA]</scope>
    <source>
        <strain evidence="1">Cfa_2016G</strain>
        <tissue evidence="1">Leaf</tissue>
    </source>
</reference>
<sequence>MASLNYRKLRTSDNASIVQYFRELTEVWTILAITKHILHGVETSAVPPYITSIWLTFAKSPEVTALAIKQDFSVQVRRIGLKHVGWLLKHWDTRPIRDALGDTEALVTMFNTLSVDEVKHLSTALRSRSGRTFQSSQQWVDEICKAVMSDHGLDARPIHALYSSLLRACSADARADILNDKPELQHSQSNPLDINSCRQVVIDALYTGDQLPPITNQLLHCLPHGPRNASGLTPSMEFSIDVLARISTTTGPPTKMSNYFFFDVLVLPLVRRIYRKDGKSDKHGIMAQILEHVVKYLSKNFLAVNHIKYAKNRELGFIAVVCWSYNHQLKSSLCKLIKAQHLEKSQDIEKYRSCFDNIALNRRIPFLKLILENSKPRATVIDSVQSLRGSSIEKWPVWLFQSIPRKDAFKLLSRLMNAKSDSFLSSHVQNSVARKHSMPGNGHAEEGLLFTLLDRNNDGALIQVTNSVNSLKRKAQTAREQSDRATFAKGALHYSIASGSPEIYLTTVRWAERFLRDPLTFSELFQNSLHLAESQDILVGIPNFDRTGGISRAEFVVDVKHATETAAINIPLANEIILTLFHFACASLREPWFQAYHWEAVLNLPSVIAELRLERIAPLQNHVQQAILNSTKDLLLDIEAQALEPGNEKLGWFKERHVGKLDRRPFHMTSSAALFFLDDLARSRNDLWNKYRSRQNPAVAALPVPFARGLPLVHLLQPFQRTGTHILDLASDKFLPYISSRAEELVFMSTEIARSHCPEFQEIGEAILPFLDSYSLALRIYILGKDAMQRPETIKKAWQHAIKSFDEPDSSTQESQQKWESIFRRALGRAVEDIIIPKKAEEYCLRLPLEEFSAEPVEWDPAWKRLPFREDKPVPIRTIDWFTCMSFSDSLYLNSTPFPGKVPCPVIKGYQPPRIWGECTSFDEREAVVASTMLYLDAPFKSFRRIFLEPFPATSESPRYPAMFLDEMFLTRKELSRHSALLQLESLIGLIPPILLEHVALSAFEDLQQTPIESASFHETEALALKLLKLLTKSDRPRLAISLIAFVLLKLPQASSWHREIFTLGFLRRLSHKEAHDLVKSIARATANEPFVKVSTVKFLAQLMNGANFVAPSLAIEVLGEILEETKHIDIRHAATESLLDVLVTCTDTLLAERIMEILKQLERVAGTFNERYPMSENDWKAAEVKKELPEPYSVRGGPPILNEILSAPAKFQLGSAVSRQQFFDQIIVPVVLRSCNTNARWMHIFCRIHGISDSAHLLPAAPVHPCAFHSIFSRDLSYLSDEWLAIRHVRFMFALSPPPSIGAVDFKVRHDRKLKQGAESHWLSYYDSLSFQSSAHLLNNELLPATSDSVTLATLHDNVSREIRVILDSSSLISKHWHKILDQFAYERSATSNYCRWTKHTKPVIQTTISYMESLIHSKEIPSIYTVRLLLVVIPHGNDESTQDQCDDYSRLIRDFVDTYVISADQTPYHKRFSQLQQHMLKNSSPDEKIRVALRLGVLPNCAKFQLSDYLCIELADSLLQHAKSWFQRKSDELAMLLSAWKQCDDEYVCAFGQEWHSRKDICWTQ</sequence>